<dbReference type="GO" id="GO:0016705">
    <property type="term" value="F:oxidoreductase activity, acting on paired donors, with incorporation or reduction of molecular oxygen"/>
    <property type="evidence" value="ECO:0007669"/>
    <property type="project" value="InterPro"/>
</dbReference>
<evidence type="ECO:0000259" key="8">
    <source>
        <dbReference type="Pfam" id="PF20684"/>
    </source>
</evidence>
<dbReference type="EMBL" id="JAAMPI010000734">
    <property type="protein sequence ID" value="KAF4628996.1"/>
    <property type="molecule type" value="Genomic_DNA"/>
</dbReference>
<sequence>METLKLCATYLLMFLLTVGVALFLLNQIFKVQRDLREPPFIEPKLPFIGHVLGLASKKTEYYVELSKKSKLRIYGLLMPGMAGNRVYVINSPDLVVAVQRQHTVLSFWSVAAAFTAQLAGLSSYAEKTFVDNSHGEEWKPSLMRAEMENAHASFRSGGEFLAPLQITALEILAPSIGKLEAQIGETLELKRLVGDGMMASVTRSIFGVKNPFEDPSVGKDFEELEDNALGLMSLPFPRITAKKAYFCRERIVTAFKKYYDTNGQDTASHYTQEQSKIHSAYGFSNQDKARLDTANSHAFLANTTPTAFWTIYHIISDPRILQDVRDAILPLVTVKSINGVKSFEMNVTHITEIPVLRSVLHECLRHYGNGAGARVVTEDTLLENKYLLKKNSFVFMPNRSYHFDPTSWGPTVNEFDSYRFTRSKAPSGAFRGFGGGVNLCPGRFFCYEWDFSNVCYVDNPIQLQAFRIYARAILIRSLGHDDYVCILAAIGSTVHSSFMIYNTGKGYGAHLWDIRAISLTPQTLRDLSAMAIIYPLAMLLVKLTISLLYLRLFSLHKTFRNLVYGQMSVSVAFYTGLTIWQIYELLHCTTATSLSSKVCAVNAEVNLACACFNVATDFFLFALPVPIVMGLQMRNSKKMGLLAIFGAGFSATVVSLVRMILIAKDLHNPDLLYIAAYTSILTVVEINVGIIAASMSSLPIALKKGKPFFDNTLQSLQSNLLFTRSNRSKTSYESDHRSAASKPTEEFIPLEG</sequence>
<dbReference type="Pfam" id="PF00067">
    <property type="entry name" value="p450"/>
    <property type="match status" value="1"/>
</dbReference>
<name>A0A8H4RGS0_9HELO</name>
<dbReference type="SUPFAM" id="SSF48264">
    <property type="entry name" value="Cytochrome P450"/>
    <property type="match status" value="1"/>
</dbReference>
<dbReference type="AlphaFoldDB" id="A0A8H4RGS0"/>
<feature type="transmembrane region" description="Helical" evidence="7">
    <location>
        <begin position="562"/>
        <end position="583"/>
    </location>
</feature>
<dbReference type="GO" id="GO:0004497">
    <property type="term" value="F:monooxygenase activity"/>
    <property type="evidence" value="ECO:0007669"/>
    <property type="project" value="InterPro"/>
</dbReference>
<evidence type="ECO:0000256" key="3">
    <source>
        <dbReference type="ARBA" id="ARBA00022723"/>
    </source>
</evidence>
<evidence type="ECO:0000256" key="7">
    <source>
        <dbReference type="SAM" id="Phobius"/>
    </source>
</evidence>
<dbReference type="InterPro" id="IPR049326">
    <property type="entry name" value="Rhodopsin_dom_fungi"/>
</dbReference>
<dbReference type="Gene3D" id="1.10.630.10">
    <property type="entry name" value="Cytochrome P450"/>
    <property type="match status" value="1"/>
</dbReference>
<evidence type="ECO:0000313" key="9">
    <source>
        <dbReference type="EMBL" id="KAF4628996.1"/>
    </source>
</evidence>
<comment type="caution">
    <text evidence="9">The sequence shown here is derived from an EMBL/GenBank/DDBJ whole genome shotgun (WGS) entry which is preliminary data.</text>
</comment>
<dbReference type="GO" id="GO:0005506">
    <property type="term" value="F:iron ion binding"/>
    <property type="evidence" value="ECO:0007669"/>
    <property type="project" value="InterPro"/>
</dbReference>
<keyword evidence="7" id="KW-1133">Transmembrane helix</keyword>
<dbReference type="InterPro" id="IPR036396">
    <property type="entry name" value="Cyt_P450_sf"/>
</dbReference>
<dbReference type="Proteomes" id="UP000566819">
    <property type="component" value="Unassembled WGS sequence"/>
</dbReference>
<dbReference type="PANTHER" id="PTHR47582:SF1">
    <property type="entry name" value="P450, PUTATIVE (EUROFUNG)-RELATED"/>
    <property type="match status" value="1"/>
</dbReference>
<dbReference type="InterPro" id="IPR053007">
    <property type="entry name" value="CYP450_monoxygenase_sec-met"/>
</dbReference>
<comment type="cofactor">
    <cofactor evidence="1 5">
        <name>heme</name>
        <dbReference type="ChEBI" id="CHEBI:30413"/>
    </cofactor>
</comment>
<keyword evidence="7" id="KW-0812">Transmembrane</keyword>
<keyword evidence="10" id="KW-1185">Reference proteome</keyword>
<feature type="region of interest" description="Disordered" evidence="6">
    <location>
        <begin position="731"/>
        <end position="752"/>
    </location>
</feature>
<accession>A0A8H4RGS0</accession>
<dbReference type="GO" id="GO:0020037">
    <property type="term" value="F:heme binding"/>
    <property type="evidence" value="ECO:0007669"/>
    <property type="project" value="InterPro"/>
</dbReference>
<feature type="transmembrane region" description="Helical" evidence="7">
    <location>
        <begin position="641"/>
        <end position="662"/>
    </location>
</feature>
<keyword evidence="7" id="KW-0472">Membrane</keyword>
<evidence type="ECO:0000256" key="1">
    <source>
        <dbReference type="ARBA" id="ARBA00001971"/>
    </source>
</evidence>
<evidence type="ECO:0000256" key="4">
    <source>
        <dbReference type="ARBA" id="ARBA00023004"/>
    </source>
</evidence>
<feature type="transmembrane region" description="Helical" evidence="7">
    <location>
        <begin position="527"/>
        <end position="550"/>
    </location>
</feature>
<dbReference type="InterPro" id="IPR001128">
    <property type="entry name" value="Cyt_P450"/>
</dbReference>
<evidence type="ECO:0000256" key="5">
    <source>
        <dbReference type="PIRSR" id="PIRSR602403-1"/>
    </source>
</evidence>
<feature type="domain" description="Rhodopsin" evidence="8">
    <location>
        <begin position="466"/>
        <end position="699"/>
    </location>
</feature>
<feature type="transmembrane region" description="Helical" evidence="7">
    <location>
        <begin position="603"/>
        <end position="629"/>
    </location>
</feature>
<organism evidence="9 10">
    <name type="scientific">Cudoniella acicularis</name>
    <dbReference type="NCBI Taxonomy" id="354080"/>
    <lineage>
        <taxon>Eukaryota</taxon>
        <taxon>Fungi</taxon>
        <taxon>Dikarya</taxon>
        <taxon>Ascomycota</taxon>
        <taxon>Pezizomycotina</taxon>
        <taxon>Leotiomycetes</taxon>
        <taxon>Helotiales</taxon>
        <taxon>Tricladiaceae</taxon>
        <taxon>Cudoniella</taxon>
    </lineage>
</organism>
<feature type="binding site" description="axial binding residue" evidence="5">
    <location>
        <position position="440"/>
    </location>
    <ligand>
        <name>heme</name>
        <dbReference type="ChEBI" id="CHEBI:30413"/>
    </ligand>
    <ligandPart>
        <name>Fe</name>
        <dbReference type="ChEBI" id="CHEBI:18248"/>
    </ligandPart>
</feature>
<keyword evidence="3 5" id="KW-0479">Metal-binding</keyword>
<feature type="transmembrane region" description="Helical" evidence="7">
    <location>
        <begin position="7"/>
        <end position="29"/>
    </location>
</feature>
<evidence type="ECO:0000256" key="2">
    <source>
        <dbReference type="ARBA" id="ARBA00010617"/>
    </source>
</evidence>
<dbReference type="Pfam" id="PF20684">
    <property type="entry name" value="Fung_rhodopsin"/>
    <property type="match status" value="1"/>
</dbReference>
<proteinExistence type="inferred from homology"/>
<gene>
    <name evidence="9" type="ORF">G7Y89_g9155</name>
</gene>
<dbReference type="OrthoDB" id="3366823at2759"/>
<keyword evidence="4 5" id="KW-0408">Iron</keyword>
<dbReference type="InterPro" id="IPR002403">
    <property type="entry name" value="Cyt_P450_E_grp-IV"/>
</dbReference>
<dbReference type="PANTHER" id="PTHR47582">
    <property type="entry name" value="P450, PUTATIVE (EUROFUNG)-RELATED"/>
    <property type="match status" value="1"/>
</dbReference>
<reference evidence="9 10" key="1">
    <citation type="submission" date="2020-03" db="EMBL/GenBank/DDBJ databases">
        <title>Draft Genome Sequence of Cudoniella acicularis.</title>
        <authorList>
            <person name="Buettner E."/>
            <person name="Kellner H."/>
        </authorList>
    </citation>
    <scope>NUCLEOTIDE SEQUENCE [LARGE SCALE GENOMIC DNA]</scope>
    <source>
        <strain evidence="9 10">DSM 108380</strain>
    </source>
</reference>
<comment type="similarity">
    <text evidence="2">Belongs to the cytochrome P450 family.</text>
</comment>
<dbReference type="CDD" id="cd11040">
    <property type="entry name" value="CYP7_CYP8-like"/>
    <property type="match status" value="1"/>
</dbReference>
<protein>
    <recommendedName>
        <fullName evidence="8">Rhodopsin domain-containing protein</fullName>
    </recommendedName>
</protein>
<evidence type="ECO:0000256" key="6">
    <source>
        <dbReference type="SAM" id="MobiDB-lite"/>
    </source>
</evidence>
<feature type="transmembrane region" description="Helical" evidence="7">
    <location>
        <begin position="674"/>
        <end position="698"/>
    </location>
</feature>
<dbReference type="PRINTS" id="PR00465">
    <property type="entry name" value="EP450IV"/>
</dbReference>
<evidence type="ECO:0000313" key="10">
    <source>
        <dbReference type="Proteomes" id="UP000566819"/>
    </source>
</evidence>
<keyword evidence="5" id="KW-0349">Heme</keyword>